<dbReference type="PANTHER" id="PTHR21708:SF26">
    <property type="entry name" value="2-DEHYDROPANTOATE 2-REDUCTASE"/>
    <property type="match status" value="1"/>
</dbReference>
<dbReference type="InterPro" id="IPR036291">
    <property type="entry name" value="NAD(P)-bd_dom_sf"/>
</dbReference>
<dbReference type="SUPFAM" id="SSF51735">
    <property type="entry name" value="NAD(P)-binding Rossmann-fold domains"/>
    <property type="match status" value="1"/>
</dbReference>
<organism evidence="7 8">
    <name type="scientific">Candidatus Blautia avicola</name>
    <dbReference type="NCBI Taxonomy" id="2838483"/>
    <lineage>
        <taxon>Bacteria</taxon>
        <taxon>Bacillati</taxon>
        <taxon>Bacillota</taxon>
        <taxon>Clostridia</taxon>
        <taxon>Lachnospirales</taxon>
        <taxon>Lachnospiraceae</taxon>
        <taxon>Blautia</taxon>
    </lineage>
</organism>
<evidence type="ECO:0000256" key="2">
    <source>
        <dbReference type="ARBA" id="ARBA00022857"/>
    </source>
</evidence>
<dbReference type="AlphaFoldDB" id="A0A9D2TWH4"/>
<dbReference type="InterPro" id="IPR003710">
    <property type="entry name" value="ApbA"/>
</dbReference>
<dbReference type="Pfam" id="PF02558">
    <property type="entry name" value="ApbA"/>
    <property type="match status" value="1"/>
</dbReference>
<comment type="caution">
    <text evidence="7">The sequence shown here is derived from an EMBL/GenBank/DDBJ whole genome shotgun (WGS) entry which is preliminary data.</text>
</comment>
<dbReference type="InterPro" id="IPR008927">
    <property type="entry name" value="6-PGluconate_DH-like_C_sf"/>
</dbReference>
<gene>
    <name evidence="7" type="ORF">H9914_08455</name>
</gene>
<dbReference type="InterPro" id="IPR013332">
    <property type="entry name" value="KPR_N"/>
</dbReference>
<dbReference type="NCBIfam" id="TIGR00745">
    <property type="entry name" value="apbA_panE"/>
    <property type="match status" value="1"/>
</dbReference>
<evidence type="ECO:0000313" key="7">
    <source>
        <dbReference type="EMBL" id="HJD29005.1"/>
    </source>
</evidence>
<keyword evidence="4" id="KW-0566">Pantothenate biosynthesis</keyword>
<reference evidence="7" key="2">
    <citation type="submission" date="2021-04" db="EMBL/GenBank/DDBJ databases">
        <authorList>
            <person name="Gilroy R."/>
        </authorList>
    </citation>
    <scope>NUCLEOTIDE SEQUENCE</scope>
    <source>
        <strain evidence="7">ChiBcec6-4105</strain>
    </source>
</reference>
<evidence type="ECO:0000313" key="8">
    <source>
        <dbReference type="Proteomes" id="UP000823892"/>
    </source>
</evidence>
<dbReference type="Proteomes" id="UP000823892">
    <property type="component" value="Unassembled WGS sequence"/>
</dbReference>
<name>A0A9D2TWH4_9FIRM</name>
<keyword evidence="2 4" id="KW-0521">NADP</keyword>
<dbReference type="Pfam" id="PF08546">
    <property type="entry name" value="ApbA_C"/>
    <property type="match status" value="1"/>
</dbReference>
<protein>
    <recommendedName>
        <fullName evidence="4">2-dehydropantoate 2-reductase</fullName>
        <ecNumber evidence="4">1.1.1.169</ecNumber>
    </recommendedName>
    <alternativeName>
        <fullName evidence="4">Ketopantoate reductase</fullName>
    </alternativeName>
</protein>
<evidence type="ECO:0000256" key="1">
    <source>
        <dbReference type="ARBA" id="ARBA00007870"/>
    </source>
</evidence>
<comment type="catalytic activity">
    <reaction evidence="4">
        <text>(R)-pantoate + NADP(+) = 2-dehydropantoate + NADPH + H(+)</text>
        <dbReference type="Rhea" id="RHEA:16233"/>
        <dbReference type="ChEBI" id="CHEBI:11561"/>
        <dbReference type="ChEBI" id="CHEBI:15378"/>
        <dbReference type="ChEBI" id="CHEBI:15980"/>
        <dbReference type="ChEBI" id="CHEBI:57783"/>
        <dbReference type="ChEBI" id="CHEBI:58349"/>
        <dbReference type="EC" id="1.1.1.169"/>
    </reaction>
</comment>
<dbReference type="Gene3D" id="3.40.50.720">
    <property type="entry name" value="NAD(P)-binding Rossmann-like Domain"/>
    <property type="match status" value="1"/>
</dbReference>
<evidence type="ECO:0000259" key="6">
    <source>
        <dbReference type="Pfam" id="PF08546"/>
    </source>
</evidence>
<dbReference type="Gene3D" id="1.10.1040.10">
    <property type="entry name" value="N-(1-d-carboxylethyl)-l-norvaline Dehydrogenase, domain 2"/>
    <property type="match status" value="1"/>
</dbReference>
<evidence type="ECO:0000256" key="4">
    <source>
        <dbReference type="RuleBase" id="RU362068"/>
    </source>
</evidence>
<dbReference type="PANTHER" id="PTHR21708">
    <property type="entry name" value="PROBABLE 2-DEHYDROPANTOATE 2-REDUCTASE"/>
    <property type="match status" value="1"/>
</dbReference>
<dbReference type="GO" id="GO:0015940">
    <property type="term" value="P:pantothenate biosynthetic process"/>
    <property type="evidence" value="ECO:0007669"/>
    <property type="project" value="UniProtKB-KW"/>
</dbReference>
<feature type="domain" description="Ketopantoate reductase C-terminal" evidence="6">
    <location>
        <begin position="201"/>
        <end position="322"/>
    </location>
</feature>
<reference evidence="7" key="1">
    <citation type="journal article" date="2021" name="PeerJ">
        <title>Extensive microbial diversity within the chicken gut microbiome revealed by metagenomics and culture.</title>
        <authorList>
            <person name="Gilroy R."/>
            <person name="Ravi A."/>
            <person name="Getino M."/>
            <person name="Pursley I."/>
            <person name="Horton D.L."/>
            <person name="Alikhan N.F."/>
            <person name="Baker D."/>
            <person name="Gharbi K."/>
            <person name="Hall N."/>
            <person name="Watson M."/>
            <person name="Adriaenssens E.M."/>
            <person name="Foster-Nyarko E."/>
            <person name="Jarju S."/>
            <person name="Secka A."/>
            <person name="Antonio M."/>
            <person name="Oren A."/>
            <person name="Chaudhuri R.R."/>
            <person name="La Ragione R."/>
            <person name="Hildebrand F."/>
            <person name="Pallen M.J."/>
        </authorList>
    </citation>
    <scope>NUCLEOTIDE SEQUENCE</scope>
    <source>
        <strain evidence="7">ChiBcec6-4105</strain>
    </source>
</reference>
<dbReference type="InterPro" id="IPR013752">
    <property type="entry name" value="KPA_reductase"/>
</dbReference>
<dbReference type="GO" id="GO:0005737">
    <property type="term" value="C:cytoplasm"/>
    <property type="evidence" value="ECO:0007669"/>
    <property type="project" value="TreeGrafter"/>
</dbReference>
<comment type="pathway">
    <text evidence="4">Cofactor biosynthesis; (R)-pantothenate biosynthesis; (R)-pantoate from 3-methyl-2-oxobutanoate: step 2/2.</text>
</comment>
<accession>A0A9D2TWH4</accession>
<dbReference type="EMBL" id="DWUY01000192">
    <property type="protein sequence ID" value="HJD29005.1"/>
    <property type="molecule type" value="Genomic_DNA"/>
</dbReference>
<comment type="function">
    <text evidence="4">Catalyzes the NADPH-dependent reduction of ketopantoate into pantoic acid.</text>
</comment>
<dbReference type="SUPFAM" id="SSF48179">
    <property type="entry name" value="6-phosphogluconate dehydrogenase C-terminal domain-like"/>
    <property type="match status" value="1"/>
</dbReference>
<comment type="similarity">
    <text evidence="1 4">Belongs to the ketopantoate reductase family.</text>
</comment>
<dbReference type="GO" id="GO:0008677">
    <property type="term" value="F:2-dehydropantoate 2-reductase activity"/>
    <property type="evidence" value="ECO:0007669"/>
    <property type="project" value="UniProtKB-EC"/>
</dbReference>
<proteinExistence type="inferred from homology"/>
<dbReference type="InterPro" id="IPR013328">
    <property type="entry name" value="6PGD_dom2"/>
</dbReference>
<dbReference type="EC" id="1.1.1.169" evidence="4"/>
<feature type="domain" description="Ketopantoate reductase N-terminal" evidence="5">
    <location>
        <begin position="21"/>
        <end position="165"/>
    </location>
</feature>
<evidence type="ECO:0000259" key="5">
    <source>
        <dbReference type="Pfam" id="PF02558"/>
    </source>
</evidence>
<keyword evidence="3 4" id="KW-0560">Oxidoreductase</keyword>
<dbReference type="InterPro" id="IPR051402">
    <property type="entry name" value="KPR-Related"/>
</dbReference>
<evidence type="ECO:0000256" key="3">
    <source>
        <dbReference type="ARBA" id="ARBA00023002"/>
    </source>
</evidence>
<sequence>MRRNIQCLTGGKKVEKQLKYVVLGAGGTGGPIGGYLTRAGKDVTLIARGRHLEAMKSNGLEIELGEEHFLAPVKACSMEEYKETPDVIFVCVKGYSLDEAADFIKRTADPHTVVIPILNIYGTGGKLQKMLPDLTVTDGCIYIASQIKEPGKILMSGKIFRVVYGLRKGTPEETVEKVMPVLKTIEEDLKEARILPVLSSNIERDALEKFSFVSPMAAVGACWQVSARAMQPGGEKRDTFIELIKEIQRIASAMGVALPEDMVDINLKIMDDLAPTATASMQRDIAAGKQSEVDGLIYQVVRLGEEYQVEVPVYKEIGEKLRERLGN</sequence>